<proteinExistence type="predicted"/>
<gene>
    <name evidence="1" type="ORF">QNI16_17575</name>
</gene>
<evidence type="ECO:0000313" key="2">
    <source>
        <dbReference type="Proteomes" id="UP001241110"/>
    </source>
</evidence>
<name>A0AAE3QSA2_9BACT</name>
<reference evidence="1" key="1">
    <citation type="submission" date="2023-05" db="EMBL/GenBank/DDBJ databases">
        <authorList>
            <person name="Zhang X."/>
        </authorList>
    </citation>
    <scope>NUCLEOTIDE SEQUENCE</scope>
    <source>
        <strain evidence="1">YF14B1</strain>
    </source>
</reference>
<dbReference type="EMBL" id="JASJOS010000007">
    <property type="protein sequence ID" value="MDJ1482320.1"/>
    <property type="molecule type" value="Genomic_DNA"/>
</dbReference>
<evidence type="ECO:0008006" key="3">
    <source>
        <dbReference type="Google" id="ProtNLM"/>
    </source>
</evidence>
<evidence type="ECO:0000313" key="1">
    <source>
        <dbReference type="EMBL" id="MDJ1482320.1"/>
    </source>
</evidence>
<sequence length="112" mass="13459">MRYEPKNITPNGSPWNMICEALCEKQKPKKQKDNQQSTDRQHGMLSYNTTPYHYFDELLYSYRTVIEQANAWLDSFKVLLIRFETKAHTWTSLLYIAFSIRFSRKIQPLDKY</sequence>
<organism evidence="1 2">
    <name type="scientific">Xanthocytophaga flava</name>
    <dbReference type="NCBI Taxonomy" id="3048013"/>
    <lineage>
        <taxon>Bacteria</taxon>
        <taxon>Pseudomonadati</taxon>
        <taxon>Bacteroidota</taxon>
        <taxon>Cytophagia</taxon>
        <taxon>Cytophagales</taxon>
        <taxon>Rhodocytophagaceae</taxon>
        <taxon>Xanthocytophaga</taxon>
    </lineage>
</organism>
<dbReference type="AlphaFoldDB" id="A0AAE3QSA2"/>
<dbReference type="RefSeq" id="WP_313981278.1">
    <property type="nucleotide sequence ID" value="NZ_JASJOS010000007.1"/>
</dbReference>
<accession>A0AAE3QSA2</accession>
<protein>
    <recommendedName>
        <fullName evidence="3">Transposase DDE domain-containing protein</fullName>
    </recommendedName>
</protein>
<comment type="caution">
    <text evidence="1">The sequence shown here is derived from an EMBL/GenBank/DDBJ whole genome shotgun (WGS) entry which is preliminary data.</text>
</comment>
<dbReference type="Proteomes" id="UP001241110">
    <property type="component" value="Unassembled WGS sequence"/>
</dbReference>